<dbReference type="RefSeq" id="WP_370562311.1">
    <property type="nucleotide sequence ID" value="NZ_JBFWIB010000001.1"/>
</dbReference>
<evidence type="ECO:0000313" key="3">
    <source>
        <dbReference type="Proteomes" id="UP001566331"/>
    </source>
</evidence>
<comment type="caution">
    <text evidence="2">The sequence shown here is derived from an EMBL/GenBank/DDBJ whole genome shotgun (WGS) entry which is preliminary data.</text>
</comment>
<dbReference type="EMBL" id="JBFWIC010000002">
    <property type="protein sequence ID" value="MEZ0473554.1"/>
    <property type="molecule type" value="Genomic_DNA"/>
</dbReference>
<gene>
    <name evidence="2" type="ORF">AB6713_02850</name>
</gene>
<evidence type="ECO:0000256" key="1">
    <source>
        <dbReference type="SAM" id="SignalP"/>
    </source>
</evidence>
<accession>A0ABV4HQ60</accession>
<sequence>MSRTFRFPAAACCALLLAASIPFHAQSSTPVVAGAAQYVDVSAYIQGDEQINAWYGMTWQLKRDFDDICGDTFCEGEYSNIEALRYRCSVHRVSGRIGMCLWMFAASHEEIEPATGKIGVDEAFWRCRTPLAPGTTLEELLAAVEGRSPLYAELPGGQVSIYEGLIDCL</sequence>
<reference evidence="2 3" key="1">
    <citation type="submission" date="2024-07" db="EMBL/GenBank/DDBJ databases">
        <title>Luteimonas salilacus sp. nov., isolated from the shore soil of Salt Lake in Tibet of China.</title>
        <authorList>
            <person name="Zhang X."/>
            <person name="Li A."/>
        </authorList>
    </citation>
    <scope>NUCLEOTIDE SEQUENCE [LARGE SCALE GENOMIC DNA]</scope>
    <source>
        <strain evidence="2 3">B3-2-R+30</strain>
    </source>
</reference>
<name>A0ABV4HQ60_9GAMM</name>
<organism evidence="2 3">
    <name type="scientific">Luteimonas salinilitoris</name>
    <dbReference type="NCBI Taxonomy" id="3237697"/>
    <lineage>
        <taxon>Bacteria</taxon>
        <taxon>Pseudomonadati</taxon>
        <taxon>Pseudomonadota</taxon>
        <taxon>Gammaproteobacteria</taxon>
        <taxon>Lysobacterales</taxon>
        <taxon>Lysobacteraceae</taxon>
        <taxon>Luteimonas</taxon>
    </lineage>
</organism>
<keyword evidence="3" id="KW-1185">Reference proteome</keyword>
<dbReference type="Proteomes" id="UP001566331">
    <property type="component" value="Unassembled WGS sequence"/>
</dbReference>
<proteinExistence type="predicted"/>
<keyword evidence="1" id="KW-0732">Signal</keyword>
<feature type="chain" id="PRO_5046357930" evidence="1">
    <location>
        <begin position="26"/>
        <end position="169"/>
    </location>
</feature>
<feature type="signal peptide" evidence="1">
    <location>
        <begin position="1"/>
        <end position="25"/>
    </location>
</feature>
<evidence type="ECO:0000313" key="2">
    <source>
        <dbReference type="EMBL" id="MEZ0473554.1"/>
    </source>
</evidence>
<protein>
    <submittedName>
        <fullName evidence="2">Uncharacterized protein</fullName>
    </submittedName>
</protein>